<dbReference type="GO" id="GO:0005829">
    <property type="term" value="C:cytosol"/>
    <property type="evidence" value="ECO:0007669"/>
    <property type="project" value="TreeGrafter"/>
</dbReference>
<comment type="caution">
    <text evidence="13">The sequence shown here is derived from an EMBL/GenBank/DDBJ whole genome shotgun (WGS) entry which is preliminary data.</text>
</comment>
<dbReference type="Pfam" id="PF02223">
    <property type="entry name" value="Thymidylate_kin"/>
    <property type="match status" value="1"/>
</dbReference>
<dbReference type="CDD" id="cd01672">
    <property type="entry name" value="TMPK"/>
    <property type="match status" value="1"/>
</dbReference>
<evidence type="ECO:0000256" key="1">
    <source>
        <dbReference type="ARBA" id="ARBA00009776"/>
    </source>
</evidence>
<organism evidence="13 14">
    <name type="scientific">Collibacillus ludicampi</name>
    <dbReference type="NCBI Taxonomy" id="2771369"/>
    <lineage>
        <taxon>Bacteria</taxon>
        <taxon>Bacillati</taxon>
        <taxon>Bacillota</taxon>
        <taxon>Bacilli</taxon>
        <taxon>Bacillales</taxon>
        <taxon>Alicyclobacillaceae</taxon>
        <taxon>Collibacillus</taxon>
    </lineage>
</organism>
<dbReference type="GO" id="GO:0006233">
    <property type="term" value="P:dTDP biosynthetic process"/>
    <property type="evidence" value="ECO:0007669"/>
    <property type="project" value="InterPro"/>
</dbReference>
<dbReference type="EMBL" id="BOQE01000001">
    <property type="protein sequence ID" value="GIM46010.1"/>
    <property type="molecule type" value="Genomic_DNA"/>
</dbReference>
<gene>
    <name evidence="11 13" type="primary">tmk</name>
    <name evidence="13" type="ORF">DNHGIG_15590</name>
</gene>
<protein>
    <recommendedName>
        <fullName evidence="3 11">Thymidylate kinase</fullName>
        <ecNumber evidence="2 11">2.7.4.9</ecNumber>
    </recommendedName>
    <alternativeName>
        <fullName evidence="11">dTMP kinase</fullName>
    </alternativeName>
</protein>
<keyword evidence="4 11" id="KW-0808">Transferase</keyword>
<dbReference type="GO" id="GO:0005524">
    <property type="term" value="F:ATP binding"/>
    <property type="evidence" value="ECO:0007669"/>
    <property type="project" value="UniProtKB-UniRule"/>
</dbReference>
<dbReference type="InterPro" id="IPR027417">
    <property type="entry name" value="P-loop_NTPase"/>
</dbReference>
<dbReference type="GO" id="GO:0004798">
    <property type="term" value="F:dTMP kinase activity"/>
    <property type="evidence" value="ECO:0007669"/>
    <property type="project" value="UniProtKB-UniRule"/>
</dbReference>
<evidence type="ECO:0000256" key="5">
    <source>
        <dbReference type="ARBA" id="ARBA00022727"/>
    </source>
</evidence>
<evidence type="ECO:0000256" key="10">
    <source>
        <dbReference type="ARBA" id="ARBA00057735"/>
    </source>
</evidence>
<dbReference type="InterPro" id="IPR018094">
    <property type="entry name" value="Thymidylate_kinase"/>
</dbReference>
<evidence type="ECO:0000256" key="11">
    <source>
        <dbReference type="HAMAP-Rule" id="MF_00165"/>
    </source>
</evidence>
<dbReference type="FunFam" id="3.40.50.300:FF:000225">
    <property type="entry name" value="Thymidylate kinase"/>
    <property type="match status" value="1"/>
</dbReference>
<evidence type="ECO:0000256" key="3">
    <source>
        <dbReference type="ARBA" id="ARBA00017144"/>
    </source>
</evidence>
<feature type="domain" description="Thymidylate kinase-like" evidence="12">
    <location>
        <begin position="8"/>
        <end position="199"/>
    </location>
</feature>
<proteinExistence type="inferred from homology"/>
<dbReference type="EC" id="2.7.4.9" evidence="2 11"/>
<comment type="catalytic activity">
    <reaction evidence="9 11">
        <text>dTMP + ATP = dTDP + ADP</text>
        <dbReference type="Rhea" id="RHEA:13517"/>
        <dbReference type="ChEBI" id="CHEBI:30616"/>
        <dbReference type="ChEBI" id="CHEBI:58369"/>
        <dbReference type="ChEBI" id="CHEBI:63528"/>
        <dbReference type="ChEBI" id="CHEBI:456216"/>
        <dbReference type="EC" id="2.7.4.9"/>
    </reaction>
</comment>
<dbReference type="Gene3D" id="3.40.50.300">
    <property type="entry name" value="P-loop containing nucleotide triphosphate hydrolases"/>
    <property type="match status" value="1"/>
</dbReference>
<dbReference type="PANTHER" id="PTHR10344">
    <property type="entry name" value="THYMIDYLATE KINASE"/>
    <property type="match status" value="1"/>
</dbReference>
<accession>A0AAV4LDU3</accession>
<keyword evidence="7 11" id="KW-0418">Kinase</keyword>
<reference evidence="13" key="1">
    <citation type="journal article" date="2023" name="Int. J. Syst. Evol. Microbiol.">
        <title>Collibacillus ludicampi gen. nov., sp. nov., a new soil bacterium of the family Alicyclobacillaceae.</title>
        <authorList>
            <person name="Jojima T."/>
            <person name="Ioku Y."/>
            <person name="Fukuta Y."/>
            <person name="Shirasaka N."/>
            <person name="Matsumura Y."/>
            <person name="Mori M."/>
        </authorList>
    </citation>
    <scope>NUCLEOTIDE SEQUENCE</scope>
    <source>
        <strain evidence="13">TP075</strain>
    </source>
</reference>
<evidence type="ECO:0000256" key="9">
    <source>
        <dbReference type="ARBA" id="ARBA00048743"/>
    </source>
</evidence>
<dbReference type="Proteomes" id="UP001057291">
    <property type="component" value="Unassembled WGS sequence"/>
</dbReference>
<evidence type="ECO:0000256" key="6">
    <source>
        <dbReference type="ARBA" id="ARBA00022741"/>
    </source>
</evidence>
<dbReference type="HAMAP" id="MF_00165">
    <property type="entry name" value="Thymidylate_kinase"/>
    <property type="match status" value="1"/>
</dbReference>
<keyword evidence="5 11" id="KW-0545">Nucleotide biosynthesis</keyword>
<feature type="binding site" evidence="11">
    <location>
        <begin position="10"/>
        <end position="17"/>
    </location>
    <ligand>
        <name>ATP</name>
        <dbReference type="ChEBI" id="CHEBI:30616"/>
    </ligand>
</feature>
<keyword evidence="8 11" id="KW-0067">ATP-binding</keyword>
<dbReference type="PANTHER" id="PTHR10344:SF4">
    <property type="entry name" value="UMP-CMP KINASE 2, MITOCHONDRIAL"/>
    <property type="match status" value="1"/>
</dbReference>
<dbReference type="GO" id="GO:0006227">
    <property type="term" value="P:dUDP biosynthetic process"/>
    <property type="evidence" value="ECO:0007669"/>
    <property type="project" value="TreeGrafter"/>
</dbReference>
<dbReference type="AlphaFoldDB" id="A0AAV4LDU3"/>
<evidence type="ECO:0000256" key="2">
    <source>
        <dbReference type="ARBA" id="ARBA00012980"/>
    </source>
</evidence>
<dbReference type="SUPFAM" id="SSF52540">
    <property type="entry name" value="P-loop containing nucleoside triphosphate hydrolases"/>
    <property type="match status" value="1"/>
</dbReference>
<name>A0AAV4LDU3_9BACL</name>
<dbReference type="NCBIfam" id="TIGR00041">
    <property type="entry name" value="DTMP_kinase"/>
    <property type="match status" value="1"/>
</dbReference>
<keyword evidence="14" id="KW-1185">Reference proteome</keyword>
<evidence type="ECO:0000313" key="14">
    <source>
        <dbReference type="Proteomes" id="UP001057291"/>
    </source>
</evidence>
<sequence length="209" mass="23281">MKGIFLTFEGPDGAGKSTQVRLLANQLERLGIPYITTREPGGTPIADKIRAVLLDPVHTEMAPMTEVLLYAASRAQHVEEVIRPALAQGRVVICDRYIDASIAYQATGLGLKRELIQRISEEATGFLWPDRTYLIDVPAEIGLARVAGSRQGGLDRIESRGIDYHSRVRQTFLSLANEDSQRFLLIDGTQSVEEIHAEIWEDVQTLLKR</sequence>
<evidence type="ECO:0000313" key="13">
    <source>
        <dbReference type="EMBL" id="GIM46010.1"/>
    </source>
</evidence>
<evidence type="ECO:0000256" key="4">
    <source>
        <dbReference type="ARBA" id="ARBA00022679"/>
    </source>
</evidence>
<dbReference type="GO" id="GO:0006235">
    <property type="term" value="P:dTTP biosynthetic process"/>
    <property type="evidence" value="ECO:0007669"/>
    <property type="project" value="UniProtKB-UniRule"/>
</dbReference>
<evidence type="ECO:0000256" key="8">
    <source>
        <dbReference type="ARBA" id="ARBA00022840"/>
    </source>
</evidence>
<dbReference type="InterPro" id="IPR039430">
    <property type="entry name" value="Thymidylate_kin-like_dom"/>
</dbReference>
<comment type="function">
    <text evidence="10 11">Phosphorylation of dTMP to form dTDP in both de novo and salvage pathways of dTTP synthesis.</text>
</comment>
<evidence type="ECO:0000256" key="7">
    <source>
        <dbReference type="ARBA" id="ARBA00022777"/>
    </source>
</evidence>
<keyword evidence="6 11" id="KW-0547">Nucleotide-binding</keyword>
<dbReference type="RefSeq" id="WP_282199163.1">
    <property type="nucleotide sequence ID" value="NZ_BOQE01000001.1"/>
</dbReference>
<evidence type="ECO:0000259" key="12">
    <source>
        <dbReference type="Pfam" id="PF02223"/>
    </source>
</evidence>
<comment type="similarity">
    <text evidence="1 11">Belongs to the thymidylate kinase family.</text>
</comment>